<sequence>MSVILPLLFQQQVDRTPYATALVCEASSLTYVELNERANRVAHWLIAQGIGPEMVVAVSLRPSPELVASLLGILKAGAMYLPLDPSYPSERLEYMIKDAQPTILLTTRSLLDRLDTAIQSVSTLYVEDFNEVLANTKTTNPLVRDRSELLQPLHPAYVIYTSGSTGRPKGVIVTHHALANFMAFMMNHFWITCRDVVVSTTPISFDIAGLELYLPLLSGAELHLVPHEIAIDGRALSRFIAAAKPALMQGTPALWQLLREASWIPDGSMQILCGGEALPPDLADFLSIAPNKVWNLYGPTETTIWSLMVAVRRGEQVTIGKPIWSTEVYVLDATLRPLPSGIEGELYIAGDGLARGYLGNAKLTAERFVACPFGAAGSRMYRTGDITRLNERGMLEFLGRADEQVKIRGFRIELGEVEAILMQQPGIARARVFLREDQPGLRHLAGYVVPIAGHSLDTTILRREISAHLPEYMIPAGIMALASLPLTPNGKVNRNGLPPLSFLSRERRPPTTTSELLLVELFCDVLKIKYASAHDSFFDLGGNSLLATRLINRLRTELGIELPIRSIFEAPTAANLACRLSEAEPAHPPIRALERPTHLPLSFAQQRLWFLHQMEGPNATYNLPIYLDLKGKLDRKALQQALNDLLMRHEVLRTRLREGIQGPEQDIAREGSVKIELVVHEVSAGELSEVLSQAASHHFDLKREIPICADLFRLSKEHHVLLVTLHHIAGDGWSLAPFIRDMSFAYAARTVGAVADFPALPVQYADYTLWQRDWLGSDAETQSPLSQQLSYWRRALANMPEHLELPTDRPRPHVASFHGNVVPIHVDAALTLRLSNLARQAGVSLFMLLQAATAILLSKLGAGTDIPLGSPIAGRIDSALDDLVGLFVNTLVLRTDTSGDPSFLRLLARVKEVNLAAYANQDIPFDYLVDVLNPARRTSHHPLFQIMLVLQNNAAPNLEWPGLTAELGSTTTHTSKFDLTIELTEQKCEDGSIAGMSGEIEYATDLYDRTTVEAFARYFVNILKQVAANPDRTLAAINILDSDARSMILEHWNTTERSIPDTVYPLLFERQVAKTPFATAVIHEDMALSYEELNRNANQVAHWLLSQGVVAEDLVGLSMRRSPTMLASLLGILKAGAAYLPLDPDYPAQRLTFMLEDACPRCLITTNVILEHLPQSARSIPHLAWDDAAALEAFKLIATSNPTDVDRKRPISRNDSAYVIYTSGSTGKPKGVVVTHYGIPNLAGAYIECYRLDVHSRFLQFSSINFDPTFCEMCCTLLSGAILILASPEELLSPNQQIQTMAKYRPTHITFSPTILRSMSEDALRSCPHLMVAGEVCSPALAKKWSRNHRMINAYGPTETTVDALYWECQPHLNAETVPVGHPLWNTRVYILDPVLMAVPPGVIGELYIAGHGLARGYLNRPKLTAERFVACPFGPPGSRMYRTGDLAKWRNDGVVDFIGRVDDQIKIRGFRIEPGEIEAALTTHPTVAQAAVIVREDQLNHKQLIGYVVPHELNAIASDRANEIKRVSIWQDMHERDYSEQTHLASPQDFSGWNSSYDNQPIPLEDMLEWQATTVDRILDLKPRCVLEIGVGSGLILWKVAPHCQSYWGLDFSPSAIRALEERVNVTPFLRERVVLKNLAAHELGELPMECFDTVVINSVAQYFPSSRYLLDVLSQAMKLLVPGGRVFLGDIRNYRLMRCFATAVAIYKGLHRNESVCDLRKIIDNTVTLESELLLDPDFFATISQELQAVVGVDLQLKRGKQRNELTDFRFDVVLHKHGSSCLSTRGSHELGWCRDGSGLNVVQRFLSKERPPILRVTGVPNARVAAAIHLDQTIWVQTNTDFSVNAQSITIPTNAAVDPESMHALAASLGYRAKITWTDTANSDCFDAIFISSFHDHFLLTDLYRPRSETVAAAPILSNAPNRAQEARSLGLELRRYVAKKLPDYMVPAAIVILDRLPLTPNGKLDTRALPTPNFTSRDVRLPRTPTERKLARLFAEVLGLEQVGLDDRFFDLGGDSIRSIQLVSRARVEGFIITAREVFQHQSVEALISILNTTPALPTPAEQDGEDQSYWLKVSQIPDPRLSLKSPHAECGIHRHFKRSLSNELTHILATTVPRLYHTCADTVLLAGFALAFADWRLRRDTKTKTLLRLDWRNPRTQHTIPLKLNTGGINTQHLGDPRALSRLLKRIKEQVSSVPNEDCSFNATQQRSPFSQVCLALYTNGKAPKPITRSLHALDLSGVINSDLTSPILTVTIGWDDAQFDKDETSSLLNYWVDTLQSLACLADHPSLGGLTPSDVNLIKLKQSDIDAIKTQYPQLLEILPLAPLQQGLLLHTNHNSTHRDPYQGQTILDLAGTLDTTQLKTAVNNLLLRHTNLRAAFIYQGLENPVQIVTQDFEVPWKIHDLSSLAPVEQHMHLERLLTEDLSQRFDLSKPPLMRFMLIRFAATRHHLIISDHHILLDGWSMPIVLRDIFTLYRYGIETMPIVVPFKNYLAWLVKQDQNSARTAWQGYLAGFDTPTKVCAKANFAHDVPDMTNIELTTEVTESLTRQAARIGVTLSTLVQTAWGLLLMRLVGKSDVVFGATVSERPPEVEGIESMVGLFINTVPLRVVLEESDTFASLLIRVQKTHLNLMHHQHLGLTEIQRLAGMGDLFDTYFVFQNYPEQTVTLGDSFPLRVTEMTNGAAGVSHYPLGLTVLPNKRMRLLIGYHSKLFEIERIKTALIGILEAIAKDVSQRVSTRGTVS</sequence>
<dbReference type="InterPro" id="IPR006162">
    <property type="entry name" value="Ppantetheine_attach_site"/>
</dbReference>
<dbReference type="Gene3D" id="3.30.559.10">
    <property type="entry name" value="Chloramphenicol acetyltransferase-like domain"/>
    <property type="match status" value="2"/>
</dbReference>
<dbReference type="Pfam" id="PF13193">
    <property type="entry name" value="AMP-binding_C"/>
    <property type="match status" value="3"/>
</dbReference>
<dbReference type="CDD" id="cd12116">
    <property type="entry name" value="A_NRPS_Ta1_like"/>
    <property type="match status" value="1"/>
</dbReference>
<dbReference type="SUPFAM" id="SSF56801">
    <property type="entry name" value="Acetyl-CoA synthetase-like"/>
    <property type="match status" value="2"/>
</dbReference>
<gene>
    <name evidence="6" type="ORF">PSUM_03500</name>
</gene>
<organism evidence="6 7">
    <name type="scientific">Pseudomonas umsongensis</name>
    <dbReference type="NCBI Taxonomy" id="198618"/>
    <lineage>
        <taxon>Bacteria</taxon>
        <taxon>Pseudomonadati</taxon>
        <taxon>Pseudomonadota</taxon>
        <taxon>Gammaproteobacteria</taxon>
        <taxon>Pseudomonadales</taxon>
        <taxon>Pseudomonadaceae</taxon>
        <taxon>Pseudomonas</taxon>
    </lineage>
</organism>
<dbReference type="PANTHER" id="PTHR45527">
    <property type="entry name" value="NONRIBOSOMAL PEPTIDE SYNTHETASE"/>
    <property type="match status" value="1"/>
</dbReference>
<dbReference type="InterPro" id="IPR009081">
    <property type="entry name" value="PP-bd_ACP"/>
</dbReference>
<dbReference type="Gene3D" id="3.40.50.980">
    <property type="match status" value="4"/>
</dbReference>
<evidence type="ECO:0000313" key="6">
    <source>
        <dbReference type="EMBL" id="OXR34968.1"/>
    </source>
</evidence>
<dbReference type="Pfam" id="PF08242">
    <property type="entry name" value="Methyltransf_12"/>
    <property type="match status" value="1"/>
</dbReference>
<dbReference type="PROSITE" id="PS00012">
    <property type="entry name" value="PHOSPHOPANTETHEINE"/>
    <property type="match status" value="2"/>
</dbReference>
<dbReference type="InterPro" id="IPR010071">
    <property type="entry name" value="AA_adenyl_dom"/>
</dbReference>
<dbReference type="PROSITE" id="PS00455">
    <property type="entry name" value="AMP_BINDING"/>
    <property type="match status" value="2"/>
</dbReference>
<accession>A0ABX4E0I8</accession>
<keyword evidence="4" id="KW-0677">Repeat</keyword>
<dbReference type="InterPro" id="IPR000873">
    <property type="entry name" value="AMP-dep_synth/lig_dom"/>
</dbReference>
<dbReference type="NCBIfam" id="TIGR01733">
    <property type="entry name" value="AA-adenyl-dom"/>
    <property type="match status" value="2"/>
</dbReference>
<dbReference type="SMART" id="SM00823">
    <property type="entry name" value="PKS_PP"/>
    <property type="match status" value="2"/>
</dbReference>
<evidence type="ECO:0000256" key="2">
    <source>
        <dbReference type="ARBA" id="ARBA00022450"/>
    </source>
</evidence>
<keyword evidence="7" id="KW-1185">Reference proteome</keyword>
<dbReference type="Gene3D" id="1.10.1200.10">
    <property type="entry name" value="ACP-like"/>
    <property type="match status" value="2"/>
</dbReference>
<dbReference type="CDD" id="cd19540">
    <property type="entry name" value="LCL_NRPS-like"/>
    <property type="match status" value="1"/>
</dbReference>
<evidence type="ECO:0000256" key="1">
    <source>
        <dbReference type="ARBA" id="ARBA00001957"/>
    </source>
</evidence>
<dbReference type="SUPFAM" id="SSF47336">
    <property type="entry name" value="ACP-like"/>
    <property type="match status" value="2"/>
</dbReference>
<dbReference type="InterPro" id="IPR023213">
    <property type="entry name" value="CAT-like_dom_sf"/>
</dbReference>
<dbReference type="SUPFAM" id="SSF53335">
    <property type="entry name" value="S-adenosyl-L-methionine-dependent methyltransferases"/>
    <property type="match status" value="1"/>
</dbReference>
<dbReference type="InterPro" id="IPR025110">
    <property type="entry name" value="AMP-bd_C"/>
</dbReference>
<dbReference type="InterPro" id="IPR020806">
    <property type="entry name" value="PKS_PP-bd"/>
</dbReference>
<evidence type="ECO:0000256" key="3">
    <source>
        <dbReference type="ARBA" id="ARBA00022553"/>
    </source>
</evidence>
<evidence type="ECO:0000313" key="7">
    <source>
        <dbReference type="Proteomes" id="UP000215455"/>
    </source>
</evidence>
<name>A0ABX4E0I8_9PSED</name>
<evidence type="ECO:0000256" key="4">
    <source>
        <dbReference type="ARBA" id="ARBA00022737"/>
    </source>
</evidence>
<dbReference type="CDD" id="cd02440">
    <property type="entry name" value="AdoMet_MTases"/>
    <property type="match status" value="1"/>
</dbReference>
<dbReference type="Pfam" id="PF00550">
    <property type="entry name" value="PP-binding"/>
    <property type="match status" value="2"/>
</dbReference>
<dbReference type="InterPro" id="IPR045851">
    <property type="entry name" value="AMP-bd_C_sf"/>
</dbReference>
<reference evidence="6 7" key="1">
    <citation type="submission" date="2017-06" db="EMBL/GenBank/DDBJ databases">
        <authorList>
            <person name="Furmanczyk E.M."/>
        </authorList>
    </citation>
    <scope>NUCLEOTIDE SEQUENCE [LARGE SCALE GENOMIC DNA]</scope>
    <source>
        <strain evidence="6 7">DSM 16611</strain>
    </source>
</reference>
<proteinExistence type="predicted"/>
<keyword evidence="2" id="KW-0596">Phosphopantetheine</keyword>
<dbReference type="InterPro" id="IPR029063">
    <property type="entry name" value="SAM-dependent_MTases_sf"/>
</dbReference>
<dbReference type="CDD" id="cd19543">
    <property type="entry name" value="DCL_NRPS"/>
    <property type="match status" value="1"/>
</dbReference>
<dbReference type="InterPro" id="IPR020845">
    <property type="entry name" value="AMP-binding_CS"/>
</dbReference>
<dbReference type="SUPFAM" id="SSF52777">
    <property type="entry name" value="CoA-dependent acyltransferases"/>
    <property type="match status" value="5"/>
</dbReference>
<keyword evidence="3" id="KW-0597">Phosphoprotein</keyword>
<dbReference type="Gene3D" id="3.40.50.150">
    <property type="entry name" value="Vaccinia Virus protein VP39"/>
    <property type="match status" value="1"/>
</dbReference>
<dbReference type="Proteomes" id="UP000215455">
    <property type="component" value="Unassembled WGS sequence"/>
</dbReference>
<dbReference type="Gene3D" id="3.30.559.30">
    <property type="entry name" value="Nonribosomal peptide synthetase, condensation domain"/>
    <property type="match status" value="3"/>
</dbReference>
<feature type="domain" description="Carrier" evidence="5">
    <location>
        <begin position="509"/>
        <end position="584"/>
    </location>
</feature>
<dbReference type="InterPro" id="IPR036736">
    <property type="entry name" value="ACP-like_sf"/>
</dbReference>
<dbReference type="RefSeq" id="WP_083348975.1">
    <property type="nucleotide sequence ID" value="NZ_LT629767.1"/>
</dbReference>
<feature type="domain" description="Carrier" evidence="5">
    <location>
        <begin position="1985"/>
        <end position="2059"/>
    </location>
</feature>
<dbReference type="Gene3D" id="3.30.300.30">
    <property type="match status" value="3"/>
</dbReference>
<dbReference type="NCBIfam" id="NF003417">
    <property type="entry name" value="PRK04813.1"/>
    <property type="match status" value="3"/>
</dbReference>
<dbReference type="InterPro" id="IPR013217">
    <property type="entry name" value="Methyltransf_12"/>
</dbReference>
<dbReference type="PANTHER" id="PTHR45527:SF1">
    <property type="entry name" value="FATTY ACID SYNTHASE"/>
    <property type="match status" value="1"/>
</dbReference>
<evidence type="ECO:0000259" key="5">
    <source>
        <dbReference type="PROSITE" id="PS50075"/>
    </source>
</evidence>
<dbReference type="InterPro" id="IPR001242">
    <property type="entry name" value="Condensation_dom"/>
</dbReference>
<dbReference type="Gene3D" id="2.30.38.10">
    <property type="entry name" value="Luciferase, Domain 3"/>
    <property type="match status" value="2"/>
</dbReference>
<dbReference type="Pfam" id="PF00668">
    <property type="entry name" value="Condensation"/>
    <property type="match status" value="2"/>
</dbReference>
<comment type="caution">
    <text evidence="6">The sequence shown here is derived from an EMBL/GenBank/DDBJ whole genome shotgun (WGS) entry which is preliminary data.</text>
</comment>
<protein>
    <recommendedName>
        <fullName evidence="5">Carrier domain-containing protein</fullName>
    </recommendedName>
</protein>
<dbReference type="EMBL" id="NIWU01000001">
    <property type="protein sequence ID" value="OXR34968.1"/>
    <property type="molecule type" value="Genomic_DNA"/>
</dbReference>
<comment type="cofactor">
    <cofactor evidence="1">
        <name>pantetheine 4'-phosphate</name>
        <dbReference type="ChEBI" id="CHEBI:47942"/>
    </cofactor>
</comment>
<dbReference type="Pfam" id="PF00501">
    <property type="entry name" value="AMP-binding"/>
    <property type="match status" value="2"/>
</dbReference>
<dbReference type="PROSITE" id="PS50075">
    <property type="entry name" value="CARRIER"/>
    <property type="match status" value="2"/>
</dbReference>